<feature type="domain" description="CMP/dCMP-type deaminase" evidence="3">
    <location>
        <begin position="10"/>
        <end position="143"/>
    </location>
</feature>
<evidence type="ECO:0000256" key="1">
    <source>
        <dbReference type="ARBA" id="ARBA00022801"/>
    </source>
</evidence>
<protein>
    <recommendedName>
        <fullName evidence="3">CMP/dCMP-type deaminase domain-containing protein</fullName>
    </recommendedName>
</protein>
<comment type="caution">
    <text evidence="4">The sequence shown here is derived from an EMBL/GenBank/DDBJ whole genome shotgun (WGS) entry which is preliminary data.</text>
</comment>
<dbReference type="Pfam" id="PF00383">
    <property type="entry name" value="dCMP_cyt_deam_1"/>
    <property type="match status" value="1"/>
</dbReference>
<gene>
    <name evidence="4" type="ORF">R1sor_014713</name>
</gene>
<evidence type="ECO:0000256" key="2">
    <source>
        <dbReference type="ARBA" id="ARBA00029440"/>
    </source>
</evidence>
<dbReference type="PANTHER" id="PTHR11079">
    <property type="entry name" value="CYTOSINE DEAMINASE FAMILY MEMBER"/>
    <property type="match status" value="1"/>
</dbReference>
<evidence type="ECO:0000313" key="4">
    <source>
        <dbReference type="EMBL" id="KAL3688404.1"/>
    </source>
</evidence>
<organism evidence="4 5">
    <name type="scientific">Riccia sorocarpa</name>
    <dbReference type="NCBI Taxonomy" id="122646"/>
    <lineage>
        <taxon>Eukaryota</taxon>
        <taxon>Viridiplantae</taxon>
        <taxon>Streptophyta</taxon>
        <taxon>Embryophyta</taxon>
        <taxon>Marchantiophyta</taxon>
        <taxon>Marchantiopsida</taxon>
        <taxon>Marchantiidae</taxon>
        <taxon>Marchantiales</taxon>
        <taxon>Ricciaceae</taxon>
        <taxon>Riccia</taxon>
    </lineage>
</organism>
<keyword evidence="5" id="KW-1185">Reference proteome</keyword>
<comment type="pathway">
    <text evidence="2">Amino-acid biosynthesis.</text>
</comment>
<dbReference type="AlphaFoldDB" id="A0ABD3HE14"/>
<keyword evidence="1" id="KW-0378">Hydrolase</keyword>
<dbReference type="InterPro" id="IPR016193">
    <property type="entry name" value="Cytidine_deaminase-like"/>
</dbReference>
<evidence type="ECO:0000259" key="3">
    <source>
        <dbReference type="PROSITE" id="PS51747"/>
    </source>
</evidence>
<dbReference type="Proteomes" id="UP001633002">
    <property type="component" value="Unassembled WGS sequence"/>
</dbReference>
<sequence length="275" mass="30742">MDCSKDPEPPEAVKFMRLAVIEAKQALARLEVPVGCVIVQNGEVIGHGSNRVNETRNATRHAEMEAIDMILTQWTPDQSSISLSAPEQLKEKFRQCELYVTCEPCIMCAAALSILGVKKVYYGCANDRFGGCGSILPLHMKELRCYVGFMNKATQMHRGHIDESNYRCDVWAIFESLYGCRHSLPDDSTLKAVGVSVTIHRDYPICALEACMEGYIVQRMEDGRTVNFFVIMTGNKDIIMVSDMIKMKLRIMPSSATLVTLTMRLTCLDSRPTAV</sequence>
<dbReference type="SMART" id="SM00997">
    <property type="entry name" value="AdoHcyase_NAD"/>
    <property type="match status" value="1"/>
</dbReference>
<dbReference type="SUPFAM" id="SSF53927">
    <property type="entry name" value="Cytidine deaminase-like"/>
    <property type="match status" value="1"/>
</dbReference>
<dbReference type="CDD" id="cd01285">
    <property type="entry name" value="nucleoside_deaminase"/>
    <property type="match status" value="1"/>
</dbReference>
<dbReference type="Gene3D" id="3.40.140.10">
    <property type="entry name" value="Cytidine Deaminase, domain 2"/>
    <property type="match status" value="1"/>
</dbReference>
<dbReference type="SUPFAM" id="SSF51735">
    <property type="entry name" value="NAD(P)-binding Rossmann-fold domains"/>
    <property type="match status" value="1"/>
</dbReference>
<dbReference type="InterPro" id="IPR036291">
    <property type="entry name" value="NAD(P)-bd_dom_sf"/>
</dbReference>
<dbReference type="InterPro" id="IPR002125">
    <property type="entry name" value="CMP_dCMP_dom"/>
</dbReference>
<reference evidence="4 5" key="1">
    <citation type="submission" date="2024-09" db="EMBL/GenBank/DDBJ databases">
        <title>Chromosome-scale assembly of Riccia sorocarpa.</title>
        <authorList>
            <person name="Paukszto L."/>
        </authorList>
    </citation>
    <scope>NUCLEOTIDE SEQUENCE [LARGE SCALE GENOMIC DNA]</scope>
    <source>
        <strain evidence="4">LP-2024</strain>
        <tissue evidence="4">Aerial parts of the thallus</tissue>
    </source>
</reference>
<proteinExistence type="predicted"/>
<name>A0ABD3HE14_9MARC</name>
<accession>A0ABD3HE14</accession>
<dbReference type="EMBL" id="JBJQOH010000004">
    <property type="protein sequence ID" value="KAL3688404.1"/>
    <property type="molecule type" value="Genomic_DNA"/>
</dbReference>
<evidence type="ECO:0000313" key="5">
    <source>
        <dbReference type="Proteomes" id="UP001633002"/>
    </source>
</evidence>
<dbReference type="PANTHER" id="PTHR11079:SF149">
    <property type="entry name" value="TRNA-SPECIFIC ADENOSINE DEAMINASE 2"/>
    <property type="match status" value="1"/>
</dbReference>
<dbReference type="Gene3D" id="3.40.50.720">
    <property type="entry name" value="NAD(P)-binding Rossmann-like Domain"/>
    <property type="match status" value="1"/>
</dbReference>
<dbReference type="Pfam" id="PF00670">
    <property type="entry name" value="AdoHcyase_NAD"/>
    <property type="match status" value="1"/>
</dbReference>
<dbReference type="PROSITE" id="PS51747">
    <property type="entry name" value="CYT_DCMP_DEAMINASES_2"/>
    <property type="match status" value="1"/>
</dbReference>
<dbReference type="InterPro" id="IPR015878">
    <property type="entry name" value="Ado_hCys_hydrolase_NAD-bd"/>
</dbReference>
<dbReference type="GO" id="GO:0016787">
    <property type="term" value="F:hydrolase activity"/>
    <property type="evidence" value="ECO:0007669"/>
    <property type="project" value="UniProtKB-KW"/>
</dbReference>